<dbReference type="PROSITE" id="PS50994">
    <property type="entry name" value="INTEGRASE"/>
    <property type="match status" value="1"/>
</dbReference>
<dbReference type="SUPFAM" id="SSF46689">
    <property type="entry name" value="Homeodomain-like"/>
    <property type="match status" value="1"/>
</dbReference>
<feature type="region of interest" description="Disordered" evidence="1">
    <location>
        <begin position="590"/>
        <end position="610"/>
    </location>
</feature>
<gene>
    <name evidence="3" type="ORF">SAMN04490356_5727</name>
</gene>
<dbReference type="InterPro" id="IPR047656">
    <property type="entry name" value="IS481-like_transpos"/>
</dbReference>
<sequence length="610" mass="67744">MVVDIQQLAEYRYRAVREVLGGSPIGEVAARYGTSRQTLHTWRRRFEKEGMPGLLDRSRRPRNSPTRLSAEVEAEICGLRRRHPRWGARRIAHELVGRELESAPSRATVHRVLSRNGLVRAQEQQHSRKYRRWQREAPMHLWQMDLVGGVPLADGRECKMVTGIDDHSRFVVIASVVAVPSARAVCSAFTAAMRRYGVPFEVLTDNGKQFTGRHTRPQPVEVLFERICRENGIAPRLTKPRSPTTTGKIERFHRTLREEFLDHVVPFESLAAAQEAIDGWVHAYNHQRPHQALNIVTPISLFRPHTAVHVRGGDEHPAQAVAESELSIEVVEPPVLPPQGTAVEFKVRVPPSGEITLVTGRQRVGIHQALAGRTLTVWANHRSVHFLLDGHLVTTVPSRLRPEDLAYLTMRYGAHPAGPEPAPAALPRARSGTAILAADEPVEVERKVHRDGIVCLAGGRYQVGFALAGRTIALRLDGHLMHAIADDALMGTWPCPVPADRLGQIDGARTATSPLPPPPLPAGAIRAQRKVHASGRFMINGQFIKVGPRHAGKIVTVVIEDTHYRILHGEDELAVRPRKSLGPITRLYVKGMGTQKDRQGSPDDRPSRKS</sequence>
<dbReference type="SUPFAM" id="SSF53098">
    <property type="entry name" value="Ribonuclease H-like"/>
    <property type="match status" value="1"/>
</dbReference>
<dbReference type="PANTHER" id="PTHR35004">
    <property type="entry name" value="TRANSPOSASE RV3428C-RELATED"/>
    <property type="match status" value="1"/>
</dbReference>
<dbReference type="InterPro" id="IPR001584">
    <property type="entry name" value="Integrase_cat-core"/>
</dbReference>
<dbReference type="Pfam" id="PF13683">
    <property type="entry name" value="rve_3"/>
    <property type="match status" value="1"/>
</dbReference>
<feature type="domain" description="Integrase catalytic" evidence="2">
    <location>
        <begin position="134"/>
        <end position="306"/>
    </location>
</feature>
<dbReference type="InterPro" id="IPR012337">
    <property type="entry name" value="RNaseH-like_sf"/>
</dbReference>
<evidence type="ECO:0000313" key="3">
    <source>
        <dbReference type="EMBL" id="SEC83674.1"/>
    </source>
</evidence>
<dbReference type="Pfam" id="PF13565">
    <property type="entry name" value="HTH_32"/>
    <property type="match status" value="1"/>
</dbReference>
<dbReference type="InterPro" id="IPR009057">
    <property type="entry name" value="Homeodomain-like_sf"/>
</dbReference>
<protein>
    <submittedName>
        <fullName evidence="3">Transposase InsO and inactivated derivatives</fullName>
    </submittedName>
</protein>
<reference evidence="4" key="1">
    <citation type="submission" date="2016-10" db="EMBL/GenBank/DDBJ databases">
        <authorList>
            <person name="Varghese N."/>
            <person name="Submissions S."/>
        </authorList>
    </citation>
    <scope>NUCLEOTIDE SEQUENCE [LARGE SCALE GENOMIC DNA]</scope>
    <source>
        <strain evidence="4">DSM 40318</strain>
    </source>
</reference>
<dbReference type="EMBL" id="FNST01000002">
    <property type="protein sequence ID" value="SEC83674.1"/>
    <property type="molecule type" value="Genomic_DNA"/>
</dbReference>
<dbReference type="AlphaFoldDB" id="A0A1H4VTR4"/>
<dbReference type="Gene3D" id="3.30.420.10">
    <property type="entry name" value="Ribonuclease H-like superfamily/Ribonuclease H"/>
    <property type="match status" value="1"/>
</dbReference>
<organism evidence="3 4">
    <name type="scientific">Streptomyces melanosporofaciens</name>
    <dbReference type="NCBI Taxonomy" id="67327"/>
    <lineage>
        <taxon>Bacteria</taxon>
        <taxon>Bacillati</taxon>
        <taxon>Actinomycetota</taxon>
        <taxon>Actinomycetes</taxon>
        <taxon>Kitasatosporales</taxon>
        <taxon>Streptomycetaceae</taxon>
        <taxon>Streptomyces</taxon>
        <taxon>Streptomyces violaceusniger group</taxon>
    </lineage>
</organism>
<dbReference type="Proteomes" id="UP000198609">
    <property type="component" value="Unassembled WGS sequence"/>
</dbReference>
<dbReference type="GO" id="GO:0003676">
    <property type="term" value="F:nucleic acid binding"/>
    <property type="evidence" value="ECO:0007669"/>
    <property type="project" value="InterPro"/>
</dbReference>
<evidence type="ECO:0000256" key="1">
    <source>
        <dbReference type="SAM" id="MobiDB-lite"/>
    </source>
</evidence>
<dbReference type="NCBIfam" id="NF033577">
    <property type="entry name" value="transpos_IS481"/>
    <property type="match status" value="1"/>
</dbReference>
<dbReference type="RefSeq" id="WP_107417457.1">
    <property type="nucleotide sequence ID" value="NZ_FNST01000002.1"/>
</dbReference>
<dbReference type="PANTHER" id="PTHR35004:SF6">
    <property type="entry name" value="TRANSPOSASE"/>
    <property type="match status" value="1"/>
</dbReference>
<feature type="compositionally biased region" description="Basic and acidic residues" evidence="1">
    <location>
        <begin position="595"/>
        <end position="610"/>
    </location>
</feature>
<accession>A0A1H4VTR4</accession>
<evidence type="ECO:0000259" key="2">
    <source>
        <dbReference type="PROSITE" id="PS50994"/>
    </source>
</evidence>
<proteinExistence type="predicted"/>
<evidence type="ECO:0000313" key="4">
    <source>
        <dbReference type="Proteomes" id="UP000198609"/>
    </source>
</evidence>
<keyword evidence="4" id="KW-1185">Reference proteome</keyword>
<name>A0A1H4VTR4_STRMJ</name>
<dbReference type="InterPro" id="IPR036397">
    <property type="entry name" value="RNaseH_sf"/>
</dbReference>
<dbReference type="GO" id="GO:0015074">
    <property type="term" value="P:DNA integration"/>
    <property type="evidence" value="ECO:0007669"/>
    <property type="project" value="InterPro"/>
</dbReference>